<accession>D3BJW1</accession>
<dbReference type="GO" id="GO:0035556">
    <property type="term" value="P:intracellular signal transduction"/>
    <property type="evidence" value="ECO:0007669"/>
    <property type="project" value="TreeGrafter"/>
</dbReference>
<dbReference type="CDD" id="cd01262">
    <property type="entry name" value="PH_PDK1"/>
    <property type="match status" value="1"/>
</dbReference>
<keyword evidence="6 13" id="KW-0418">Kinase</keyword>
<keyword evidence="4" id="KW-0808">Transferase</keyword>
<dbReference type="InterPro" id="IPR050236">
    <property type="entry name" value="Ser_Thr_kinase_AGC"/>
</dbReference>
<dbReference type="GO" id="GO:0004674">
    <property type="term" value="F:protein serine/threonine kinase activity"/>
    <property type="evidence" value="ECO:0007669"/>
    <property type="project" value="UniProtKB-KW"/>
</dbReference>
<dbReference type="InterPro" id="IPR000719">
    <property type="entry name" value="Prot_kinase_dom"/>
</dbReference>
<keyword evidence="5 10" id="KW-0547">Nucleotide-binding</keyword>
<evidence type="ECO:0000256" key="4">
    <source>
        <dbReference type="ARBA" id="ARBA00022679"/>
    </source>
</evidence>
<evidence type="ECO:0000256" key="11">
    <source>
        <dbReference type="SAM" id="MobiDB-lite"/>
    </source>
</evidence>
<keyword evidence="7 10" id="KW-0067">ATP-binding</keyword>
<sequence>MNSKDERIQQQISQSEGGTLNNATNMNMNSDCSPTSIRPTPPTTATTPTIASKSTNNNMMLFVKEKDFNSEALIRQQLSQPAPNSTKKTKQDFDFIRTIGKGSYGKVKLVIEKETGKGYAAKILNKQLILKEKKAKYVNTEKTILDSLDHPNIVKLFYTFQDETNLYFILEYCPNGDLLEQLKKCSCFGLDVVRFYSAEILRDFEYPPNFDADAQDLVDRLLNLNAEQRPSFQEIRSHQFFRDIDFNNLAKCDPPVIVPIDPVSPTTTTVANLSINNNNNNNNISNNNNNISSNQLHRIRSQSEAIPNNPLFSDNHVILRERSSSQTTTTTSSTTSSSTSNSNINSNTITESNINSPLHQNINSNSNNNNKNNCRIFISPTELLLGGKEVKKELREEQKDIVWNRFLLPNNEIILAIATLEKKTGLITKKRVMIITDTPRIFYVDPHKMIVKGEIPVDSTLSAESKSMRHFRGRHKHFFDLYNNCKRWVDYINDLKMLGVVNK</sequence>
<feature type="compositionally biased region" description="Low complexity" evidence="11">
    <location>
        <begin position="33"/>
        <end position="52"/>
    </location>
</feature>
<dbReference type="AlphaFoldDB" id="D3BJW1"/>
<evidence type="ECO:0000256" key="2">
    <source>
        <dbReference type="ARBA" id="ARBA00012513"/>
    </source>
</evidence>
<reference evidence="13 14" key="1">
    <citation type="journal article" date="2011" name="Genome Res.">
        <title>Phylogeny-wide analysis of social amoeba genomes highlights ancient origins for complex intercellular communication.</title>
        <authorList>
            <person name="Heidel A.J."/>
            <person name="Lawal H.M."/>
            <person name="Felder M."/>
            <person name="Schilde C."/>
            <person name="Helps N.R."/>
            <person name="Tunggal B."/>
            <person name="Rivero F."/>
            <person name="John U."/>
            <person name="Schleicher M."/>
            <person name="Eichinger L."/>
            <person name="Platzer M."/>
            <person name="Noegel A.A."/>
            <person name="Schaap P."/>
            <person name="Gloeckner G."/>
        </authorList>
    </citation>
    <scope>NUCLEOTIDE SEQUENCE [LARGE SCALE GENOMIC DNA]</scope>
    <source>
        <strain evidence="14">ATCC 26659 / Pp 5 / PN500</strain>
    </source>
</reference>
<dbReference type="Pfam" id="PF14593">
    <property type="entry name" value="PH_3"/>
    <property type="match status" value="1"/>
</dbReference>
<dbReference type="Proteomes" id="UP000001396">
    <property type="component" value="Unassembled WGS sequence"/>
</dbReference>
<dbReference type="InterPro" id="IPR011009">
    <property type="entry name" value="Kinase-like_dom_sf"/>
</dbReference>
<feature type="compositionally biased region" description="Polar residues" evidence="11">
    <location>
        <begin position="9"/>
        <end position="32"/>
    </location>
</feature>
<evidence type="ECO:0000256" key="1">
    <source>
        <dbReference type="ARBA" id="ARBA00010006"/>
    </source>
</evidence>
<dbReference type="SUPFAM" id="SSF56112">
    <property type="entry name" value="Protein kinase-like (PK-like)"/>
    <property type="match status" value="1"/>
</dbReference>
<evidence type="ECO:0000256" key="9">
    <source>
        <dbReference type="ARBA" id="ARBA00048679"/>
    </source>
</evidence>
<evidence type="ECO:0000256" key="7">
    <source>
        <dbReference type="ARBA" id="ARBA00022840"/>
    </source>
</evidence>
<dbReference type="InterPro" id="IPR011993">
    <property type="entry name" value="PH-like_dom_sf"/>
</dbReference>
<dbReference type="EMBL" id="ADBJ01000038">
    <property type="protein sequence ID" value="EFA78191.1"/>
    <property type="molecule type" value="Genomic_DNA"/>
</dbReference>
<feature type="binding site" evidence="10">
    <location>
        <position position="131"/>
    </location>
    <ligand>
        <name>ATP</name>
        <dbReference type="ChEBI" id="CHEBI:30616"/>
    </ligand>
</feature>
<dbReference type="Gene3D" id="2.30.29.30">
    <property type="entry name" value="Pleckstrin-homology domain (PH domain)/Phosphotyrosine-binding domain (PTB)"/>
    <property type="match status" value="1"/>
</dbReference>
<feature type="region of interest" description="Disordered" evidence="11">
    <location>
        <begin position="1"/>
        <end position="52"/>
    </location>
</feature>
<keyword evidence="3" id="KW-0723">Serine/threonine-protein kinase</keyword>
<comment type="catalytic activity">
    <reaction evidence="8">
        <text>L-threonyl-[protein] + ATP = O-phospho-L-threonyl-[protein] + ADP + H(+)</text>
        <dbReference type="Rhea" id="RHEA:46608"/>
        <dbReference type="Rhea" id="RHEA-COMP:11060"/>
        <dbReference type="Rhea" id="RHEA-COMP:11605"/>
        <dbReference type="ChEBI" id="CHEBI:15378"/>
        <dbReference type="ChEBI" id="CHEBI:30013"/>
        <dbReference type="ChEBI" id="CHEBI:30616"/>
        <dbReference type="ChEBI" id="CHEBI:61977"/>
        <dbReference type="ChEBI" id="CHEBI:456216"/>
        <dbReference type="EC" id="2.7.11.1"/>
    </reaction>
</comment>
<evidence type="ECO:0000256" key="8">
    <source>
        <dbReference type="ARBA" id="ARBA00047899"/>
    </source>
</evidence>
<evidence type="ECO:0000259" key="12">
    <source>
        <dbReference type="PROSITE" id="PS50011"/>
    </source>
</evidence>
<comment type="catalytic activity">
    <reaction evidence="9">
        <text>L-seryl-[protein] + ATP = O-phospho-L-seryl-[protein] + ADP + H(+)</text>
        <dbReference type="Rhea" id="RHEA:17989"/>
        <dbReference type="Rhea" id="RHEA-COMP:9863"/>
        <dbReference type="Rhea" id="RHEA-COMP:11604"/>
        <dbReference type="ChEBI" id="CHEBI:15378"/>
        <dbReference type="ChEBI" id="CHEBI:29999"/>
        <dbReference type="ChEBI" id="CHEBI:30616"/>
        <dbReference type="ChEBI" id="CHEBI:83421"/>
        <dbReference type="ChEBI" id="CHEBI:456216"/>
        <dbReference type="EC" id="2.7.11.1"/>
    </reaction>
</comment>
<dbReference type="PANTHER" id="PTHR24356:SF232">
    <property type="entry name" value="3-PHOSPHOINOSITIDE-DEPENDENT PROTEIN KINASE B"/>
    <property type="match status" value="1"/>
</dbReference>
<feature type="region of interest" description="Disordered" evidence="11">
    <location>
        <begin position="320"/>
        <end position="373"/>
    </location>
</feature>
<dbReference type="Gene3D" id="1.10.510.10">
    <property type="entry name" value="Transferase(Phosphotransferase) domain 1"/>
    <property type="match status" value="1"/>
</dbReference>
<dbReference type="SUPFAM" id="SSF50729">
    <property type="entry name" value="PH domain-like"/>
    <property type="match status" value="1"/>
</dbReference>
<dbReference type="Gene3D" id="3.30.200.20">
    <property type="entry name" value="Phosphorylase Kinase, domain 1"/>
    <property type="match status" value="1"/>
</dbReference>
<gene>
    <name evidence="13" type="ORF">PPL_08841</name>
</gene>
<evidence type="ECO:0000256" key="6">
    <source>
        <dbReference type="ARBA" id="ARBA00022777"/>
    </source>
</evidence>
<name>D3BJW1_HETP5</name>
<evidence type="ECO:0000256" key="3">
    <source>
        <dbReference type="ARBA" id="ARBA00022527"/>
    </source>
</evidence>
<feature type="domain" description="Protein kinase" evidence="12">
    <location>
        <begin position="93"/>
        <end position="407"/>
    </location>
</feature>
<dbReference type="RefSeq" id="XP_020430317.1">
    <property type="nucleotide sequence ID" value="XM_020579642.1"/>
</dbReference>
<dbReference type="PROSITE" id="PS50011">
    <property type="entry name" value="PROTEIN_KINASE_DOM"/>
    <property type="match status" value="1"/>
</dbReference>
<evidence type="ECO:0000256" key="10">
    <source>
        <dbReference type="PROSITE-ProRule" id="PRU10141"/>
    </source>
</evidence>
<dbReference type="Pfam" id="PF00069">
    <property type="entry name" value="Pkinase"/>
    <property type="match status" value="1"/>
</dbReference>
<evidence type="ECO:0000313" key="13">
    <source>
        <dbReference type="EMBL" id="EFA78191.1"/>
    </source>
</evidence>
<dbReference type="PANTHER" id="PTHR24356">
    <property type="entry name" value="SERINE/THREONINE-PROTEIN KINASE"/>
    <property type="match status" value="1"/>
</dbReference>
<dbReference type="GeneID" id="31364318"/>
<dbReference type="STRING" id="670386.D3BJW1"/>
<comment type="caution">
    <text evidence="13">The sequence shown here is derived from an EMBL/GenBank/DDBJ whole genome shotgun (WGS) entry which is preliminary data.</text>
</comment>
<feature type="compositionally biased region" description="Low complexity" evidence="11">
    <location>
        <begin position="324"/>
        <end position="373"/>
    </location>
</feature>
<comment type="similarity">
    <text evidence="1">Belongs to the protein kinase superfamily. AGC Ser/Thr protein kinase family. PDPK1 subfamily.</text>
</comment>
<dbReference type="InterPro" id="IPR033931">
    <property type="entry name" value="PDK1-typ_PH"/>
</dbReference>
<dbReference type="InParanoid" id="D3BJW1"/>
<proteinExistence type="inferred from homology"/>
<keyword evidence="14" id="KW-1185">Reference proteome</keyword>
<dbReference type="PROSITE" id="PS00107">
    <property type="entry name" value="PROTEIN_KINASE_ATP"/>
    <property type="match status" value="1"/>
</dbReference>
<dbReference type="InterPro" id="IPR017441">
    <property type="entry name" value="Protein_kinase_ATP_BS"/>
</dbReference>
<dbReference type="GO" id="GO:0005524">
    <property type="term" value="F:ATP binding"/>
    <property type="evidence" value="ECO:0007669"/>
    <property type="project" value="UniProtKB-UniRule"/>
</dbReference>
<protein>
    <recommendedName>
        <fullName evidence="2">non-specific serine/threonine protein kinase</fullName>
        <ecNumber evidence="2">2.7.11.1</ecNumber>
    </recommendedName>
</protein>
<dbReference type="FunFam" id="3.30.200.20:FF:000191">
    <property type="entry name" value="3-phosphoinositide-dependent protein kinase 2-like"/>
    <property type="match status" value="1"/>
</dbReference>
<organism evidence="13 14">
    <name type="scientific">Heterostelium pallidum (strain ATCC 26659 / Pp 5 / PN500)</name>
    <name type="common">Cellular slime mold</name>
    <name type="synonym">Polysphondylium pallidum</name>
    <dbReference type="NCBI Taxonomy" id="670386"/>
    <lineage>
        <taxon>Eukaryota</taxon>
        <taxon>Amoebozoa</taxon>
        <taxon>Evosea</taxon>
        <taxon>Eumycetozoa</taxon>
        <taxon>Dictyostelia</taxon>
        <taxon>Acytosteliales</taxon>
        <taxon>Acytosteliaceae</taxon>
        <taxon>Heterostelium</taxon>
    </lineage>
</organism>
<dbReference type="EC" id="2.7.11.1" evidence="2"/>
<evidence type="ECO:0000313" key="14">
    <source>
        <dbReference type="Proteomes" id="UP000001396"/>
    </source>
</evidence>
<evidence type="ECO:0000256" key="5">
    <source>
        <dbReference type="ARBA" id="ARBA00022741"/>
    </source>
</evidence>